<dbReference type="EMBL" id="RWKW01000056">
    <property type="protein sequence ID" value="RST85334.1"/>
    <property type="molecule type" value="Genomic_DNA"/>
</dbReference>
<evidence type="ECO:0000256" key="5">
    <source>
        <dbReference type="ARBA" id="ARBA00022553"/>
    </source>
</evidence>
<dbReference type="PANTHER" id="PTHR44936:SF10">
    <property type="entry name" value="SENSOR PROTEIN RSTB"/>
    <property type="match status" value="1"/>
</dbReference>
<dbReference type="SMART" id="SM00387">
    <property type="entry name" value="HATPase_c"/>
    <property type="match status" value="1"/>
</dbReference>
<sequence>MSLLRRLRAIPVSYRVPLLVALLMVAISAVISERVLDRLSRTQESFLDGLAGSYLDGLTAAVLPAVLRGDVWEVFDALDRSQQSYRALSPIEAVVTGADGKVLAATDPTRIPSFSDLPQAYASRYGSTTVTFDRNSDTGFAYRDLVHQGQKIGAIHTAFDAAHIFAERREILATLLVTNGILAAIFSLGGFLLVRRMIEPMRVLEDHMRAAAKGVAEPISPREFPARGGEVASLFNGYNALVQAERERANFAMQLAEEEKLASLGRLASGMAHEINNPLGGLFNAIDTLKTHGKTPGVRDTSISLIERGLNGIREVVEAALATYRPERSARPLSADDLEDVKVLMKPELRRRRQKLDWQVDWPAELPETIPGGPVRQAVLNLLLNASAATPEGGAIGLSVERTANRLEISVSDEGTGMPRYAIAMLSDDDPGPAVRAGRGLGLWMVRRMVDACGGTATVKPGPSRGSTVTLFLPIGKNAKDERSHAA</sequence>
<dbReference type="PANTHER" id="PTHR44936">
    <property type="entry name" value="SENSOR PROTEIN CREC"/>
    <property type="match status" value="1"/>
</dbReference>
<dbReference type="InterPro" id="IPR003661">
    <property type="entry name" value="HisK_dim/P_dom"/>
</dbReference>
<dbReference type="Proteomes" id="UP000278398">
    <property type="component" value="Unassembled WGS sequence"/>
</dbReference>
<accession>A0A429YV55</accession>
<dbReference type="InterPro" id="IPR004358">
    <property type="entry name" value="Sig_transdc_His_kin-like_C"/>
</dbReference>
<evidence type="ECO:0000256" key="2">
    <source>
        <dbReference type="ARBA" id="ARBA00004651"/>
    </source>
</evidence>
<dbReference type="InterPro" id="IPR005467">
    <property type="entry name" value="His_kinase_dom"/>
</dbReference>
<evidence type="ECO:0000259" key="11">
    <source>
        <dbReference type="PROSITE" id="PS50109"/>
    </source>
</evidence>
<name>A0A429YV55_9HYPH</name>
<dbReference type="SUPFAM" id="SSF47384">
    <property type="entry name" value="Homodimeric domain of signal transducing histidine kinase"/>
    <property type="match status" value="1"/>
</dbReference>
<protein>
    <recommendedName>
        <fullName evidence="3">histidine kinase</fullName>
        <ecNumber evidence="3">2.7.13.3</ecNumber>
    </recommendedName>
</protein>
<dbReference type="SUPFAM" id="SSF55874">
    <property type="entry name" value="ATPase domain of HSP90 chaperone/DNA topoisomerase II/histidine kinase"/>
    <property type="match status" value="1"/>
</dbReference>
<organism evidence="12 13">
    <name type="scientific">Aquibium carbonis</name>
    <dbReference type="NCBI Taxonomy" id="2495581"/>
    <lineage>
        <taxon>Bacteria</taxon>
        <taxon>Pseudomonadati</taxon>
        <taxon>Pseudomonadota</taxon>
        <taxon>Alphaproteobacteria</taxon>
        <taxon>Hyphomicrobiales</taxon>
        <taxon>Phyllobacteriaceae</taxon>
        <taxon>Aquibium</taxon>
    </lineage>
</organism>
<dbReference type="PROSITE" id="PS50109">
    <property type="entry name" value="HIS_KIN"/>
    <property type="match status" value="1"/>
</dbReference>
<keyword evidence="5" id="KW-0597">Phosphoprotein</keyword>
<evidence type="ECO:0000256" key="1">
    <source>
        <dbReference type="ARBA" id="ARBA00000085"/>
    </source>
</evidence>
<dbReference type="InterPro" id="IPR036097">
    <property type="entry name" value="HisK_dim/P_sf"/>
</dbReference>
<evidence type="ECO:0000256" key="9">
    <source>
        <dbReference type="ARBA" id="ARBA00022840"/>
    </source>
</evidence>
<evidence type="ECO:0000256" key="8">
    <source>
        <dbReference type="ARBA" id="ARBA00022777"/>
    </source>
</evidence>
<dbReference type="RefSeq" id="WP_126700890.1">
    <property type="nucleotide sequence ID" value="NZ_RWKW01000056.1"/>
</dbReference>
<dbReference type="Gene3D" id="3.30.565.10">
    <property type="entry name" value="Histidine kinase-like ATPase, C-terminal domain"/>
    <property type="match status" value="1"/>
</dbReference>
<keyword evidence="6" id="KW-0808">Transferase</keyword>
<dbReference type="InterPro" id="IPR036890">
    <property type="entry name" value="HATPase_C_sf"/>
</dbReference>
<dbReference type="CDD" id="cd00082">
    <property type="entry name" value="HisKA"/>
    <property type="match status" value="1"/>
</dbReference>
<feature type="transmembrane region" description="Helical" evidence="10">
    <location>
        <begin position="171"/>
        <end position="194"/>
    </location>
</feature>
<evidence type="ECO:0000256" key="4">
    <source>
        <dbReference type="ARBA" id="ARBA00022475"/>
    </source>
</evidence>
<dbReference type="Pfam" id="PF02518">
    <property type="entry name" value="HATPase_c"/>
    <property type="match status" value="1"/>
</dbReference>
<evidence type="ECO:0000256" key="3">
    <source>
        <dbReference type="ARBA" id="ARBA00012438"/>
    </source>
</evidence>
<comment type="caution">
    <text evidence="12">The sequence shown here is derived from an EMBL/GenBank/DDBJ whole genome shotgun (WGS) entry which is preliminary data.</text>
</comment>
<comment type="subcellular location">
    <subcellularLocation>
        <location evidence="2">Cell membrane</location>
        <topology evidence="2">Multi-pass membrane protein</topology>
    </subcellularLocation>
</comment>
<dbReference type="SMART" id="SM00388">
    <property type="entry name" value="HisKA"/>
    <property type="match status" value="1"/>
</dbReference>
<dbReference type="GO" id="GO:0005524">
    <property type="term" value="F:ATP binding"/>
    <property type="evidence" value="ECO:0007669"/>
    <property type="project" value="UniProtKB-KW"/>
</dbReference>
<keyword evidence="10" id="KW-1133">Transmembrane helix</keyword>
<proteinExistence type="predicted"/>
<dbReference type="GO" id="GO:0000155">
    <property type="term" value="F:phosphorelay sensor kinase activity"/>
    <property type="evidence" value="ECO:0007669"/>
    <property type="project" value="InterPro"/>
</dbReference>
<gene>
    <name evidence="12" type="ORF">EJC49_15725</name>
</gene>
<evidence type="ECO:0000313" key="12">
    <source>
        <dbReference type="EMBL" id="RST85334.1"/>
    </source>
</evidence>
<keyword evidence="10" id="KW-0472">Membrane</keyword>
<keyword evidence="8 12" id="KW-0418">Kinase</keyword>
<evidence type="ECO:0000313" key="13">
    <source>
        <dbReference type="Proteomes" id="UP000278398"/>
    </source>
</evidence>
<keyword evidence="13" id="KW-1185">Reference proteome</keyword>
<keyword evidence="10" id="KW-0812">Transmembrane</keyword>
<dbReference type="GO" id="GO:0005886">
    <property type="term" value="C:plasma membrane"/>
    <property type="evidence" value="ECO:0007669"/>
    <property type="project" value="UniProtKB-SubCell"/>
</dbReference>
<dbReference type="PRINTS" id="PR00344">
    <property type="entry name" value="BCTRLSENSOR"/>
</dbReference>
<dbReference type="InterPro" id="IPR003594">
    <property type="entry name" value="HATPase_dom"/>
</dbReference>
<keyword evidence="9" id="KW-0067">ATP-binding</keyword>
<reference evidence="12 13" key="1">
    <citation type="submission" date="2018-12" db="EMBL/GenBank/DDBJ databases">
        <title>Mesorhizobium carbonis sp. nov., isolated from coal mine water.</title>
        <authorList>
            <person name="Xin W."/>
            <person name="Xu Z."/>
            <person name="Xiang F."/>
            <person name="Zhang J."/>
            <person name="Xi L."/>
            <person name="Liu J."/>
        </authorList>
    </citation>
    <scope>NUCLEOTIDE SEQUENCE [LARGE SCALE GENOMIC DNA]</scope>
    <source>
        <strain evidence="12 13">B2.3</strain>
    </source>
</reference>
<feature type="domain" description="Histidine kinase" evidence="11">
    <location>
        <begin position="270"/>
        <end position="477"/>
    </location>
</feature>
<dbReference type="OrthoDB" id="7818322at2"/>
<keyword evidence="7" id="KW-0547">Nucleotide-binding</keyword>
<evidence type="ECO:0000256" key="6">
    <source>
        <dbReference type="ARBA" id="ARBA00022679"/>
    </source>
</evidence>
<dbReference type="InterPro" id="IPR050980">
    <property type="entry name" value="2C_sensor_his_kinase"/>
</dbReference>
<comment type="catalytic activity">
    <reaction evidence="1">
        <text>ATP + protein L-histidine = ADP + protein N-phospho-L-histidine.</text>
        <dbReference type="EC" id="2.7.13.3"/>
    </reaction>
</comment>
<evidence type="ECO:0000256" key="7">
    <source>
        <dbReference type="ARBA" id="ARBA00022741"/>
    </source>
</evidence>
<dbReference type="EC" id="2.7.13.3" evidence="3"/>
<dbReference type="Gene3D" id="1.10.287.130">
    <property type="match status" value="1"/>
</dbReference>
<dbReference type="AlphaFoldDB" id="A0A429YV55"/>
<keyword evidence="4" id="KW-1003">Cell membrane</keyword>
<evidence type="ECO:0000256" key="10">
    <source>
        <dbReference type="SAM" id="Phobius"/>
    </source>
</evidence>